<protein>
    <submittedName>
        <fullName evidence="7">Uncharacterized protein</fullName>
    </submittedName>
</protein>
<dbReference type="Proteomes" id="UP000663845">
    <property type="component" value="Unassembled WGS sequence"/>
</dbReference>
<evidence type="ECO:0000313" key="4">
    <source>
        <dbReference type="EMBL" id="CAF1448630.1"/>
    </source>
</evidence>
<evidence type="ECO:0000313" key="6">
    <source>
        <dbReference type="EMBL" id="CAF3634012.1"/>
    </source>
</evidence>
<organism evidence="7 8">
    <name type="scientific">Adineta steineri</name>
    <dbReference type="NCBI Taxonomy" id="433720"/>
    <lineage>
        <taxon>Eukaryota</taxon>
        <taxon>Metazoa</taxon>
        <taxon>Spiralia</taxon>
        <taxon>Gnathifera</taxon>
        <taxon>Rotifera</taxon>
        <taxon>Eurotatoria</taxon>
        <taxon>Bdelloidea</taxon>
        <taxon>Adinetida</taxon>
        <taxon>Adinetidae</taxon>
        <taxon>Adineta</taxon>
    </lineage>
</organism>
<evidence type="ECO:0000313" key="8">
    <source>
        <dbReference type="Proteomes" id="UP000663844"/>
    </source>
</evidence>
<dbReference type="Proteomes" id="UP000663891">
    <property type="component" value="Unassembled WGS sequence"/>
</dbReference>
<feature type="transmembrane region" description="Helical" evidence="1">
    <location>
        <begin position="147"/>
        <end position="175"/>
    </location>
</feature>
<feature type="transmembrane region" description="Helical" evidence="1">
    <location>
        <begin position="105"/>
        <end position="127"/>
    </location>
</feature>
<keyword evidence="1" id="KW-0472">Membrane</keyword>
<sequence>MRRVQSLEFNTNNNYSSLSQQNKKVSLPVTNEIDSIPKSSYRSIPNINGRTTVVPITIIQDEIPNYFTSTMQSMCLAFFTLAYTELIDGVVFSGNSMIIHAFLKFLTIISIGISLIAAFSSIQVFILTSQISEKNINSDSSKFYSTIARYGSIIVAFACGIIICMFAIVSLYVAFSGRIN</sequence>
<dbReference type="EMBL" id="CAJNOG010001495">
    <property type="protein sequence ID" value="CAF1448630.1"/>
    <property type="molecule type" value="Genomic_DNA"/>
</dbReference>
<dbReference type="AlphaFoldDB" id="A0A819IKF0"/>
<evidence type="ECO:0000313" key="5">
    <source>
        <dbReference type="EMBL" id="CAF3483411.1"/>
    </source>
</evidence>
<dbReference type="EMBL" id="CAJOAY010000009">
    <property type="protein sequence ID" value="CAF3483411.1"/>
    <property type="molecule type" value="Genomic_DNA"/>
</dbReference>
<dbReference type="OrthoDB" id="10043381at2759"/>
<reference evidence="7" key="1">
    <citation type="submission" date="2021-02" db="EMBL/GenBank/DDBJ databases">
        <authorList>
            <person name="Nowell W R."/>
        </authorList>
    </citation>
    <scope>NUCLEOTIDE SEQUENCE</scope>
</reference>
<evidence type="ECO:0000313" key="2">
    <source>
        <dbReference type="EMBL" id="CAF1288607.1"/>
    </source>
</evidence>
<evidence type="ECO:0000313" key="7">
    <source>
        <dbReference type="EMBL" id="CAF3917945.1"/>
    </source>
</evidence>
<accession>A0A819IKF0</accession>
<dbReference type="EMBL" id="CAJNOE010000610">
    <property type="protein sequence ID" value="CAF1288607.1"/>
    <property type="molecule type" value="Genomic_DNA"/>
</dbReference>
<evidence type="ECO:0000256" key="1">
    <source>
        <dbReference type="SAM" id="Phobius"/>
    </source>
</evidence>
<gene>
    <name evidence="2" type="ORF">IZO911_LOCUS33383</name>
    <name evidence="4" type="ORF">JYZ213_LOCUS40552</name>
    <name evidence="6" type="ORF">KXQ929_LOCUS6819</name>
    <name evidence="5" type="ORF">OKA104_LOCUS461</name>
    <name evidence="7" type="ORF">OXD698_LOCUS24854</name>
    <name evidence="3" type="ORF">VCS650_LOCUS32713</name>
</gene>
<evidence type="ECO:0000313" key="3">
    <source>
        <dbReference type="EMBL" id="CAF1331578.1"/>
    </source>
</evidence>
<dbReference type="Proteomes" id="UP000663844">
    <property type="component" value="Unassembled WGS sequence"/>
</dbReference>
<proteinExistence type="predicted"/>
<dbReference type="Proteomes" id="UP000663868">
    <property type="component" value="Unassembled WGS sequence"/>
</dbReference>
<name>A0A819IKF0_9BILA</name>
<dbReference type="EMBL" id="CAJNON010000605">
    <property type="protein sequence ID" value="CAF1331578.1"/>
    <property type="molecule type" value="Genomic_DNA"/>
</dbReference>
<dbReference type="Proteomes" id="UP000663860">
    <property type="component" value="Unassembled WGS sequence"/>
</dbReference>
<keyword evidence="1" id="KW-1133">Transmembrane helix</keyword>
<dbReference type="EMBL" id="CAJOBB010000269">
    <property type="protein sequence ID" value="CAF3634012.1"/>
    <property type="molecule type" value="Genomic_DNA"/>
</dbReference>
<dbReference type="Proteomes" id="UP000663881">
    <property type="component" value="Unassembled WGS sequence"/>
</dbReference>
<dbReference type="EMBL" id="CAJOAZ010002325">
    <property type="protein sequence ID" value="CAF3917945.1"/>
    <property type="molecule type" value="Genomic_DNA"/>
</dbReference>
<comment type="caution">
    <text evidence="7">The sequence shown here is derived from an EMBL/GenBank/DDBJ whole genome shotgun (WGS) entry which is preliminary data.</text>
</comment>
<keyword evidence="1" id="KW-0812">Transmembrane</keyword>